<dbReference type="Gene3D" id="3.40.50.720">
    <property type="entry name" value="NAD(P)-binding Rossmann-like Domain"/>
    <property type="match status" value="1"/>
</dbReference>
<dbReference type="GO" id="GO:0016616">
    <property type="term" value="F:oxidoreductase activity, acting on the CH-OH group of donors, NAD or NADP as acceptor"/>
    <property type="evidence" value="ECO:0007669"/>
    <property type="project" value="TreeGrafter"/>
</dbReference>
<dbReference type="KEGG" id="kqi:F1D05_01690"/>
<dbReference type="PROSITE" id="PS00895">
    <property type="entry name" value="3_HYDROXYISOBUT_DH"/>
    <property type="match status" value="1"/>
</dbReference>
<keyword evidence="1" id="KW-0560">Oxidoreductase</keyword>
<dbReference type="PANTHER" id="PTHR22981:SF7">
    <property type="entry name" value="3-HYDROXYISOBUTYRATE DEHYDROGENASE, MITOCHONDRIAL"/>
    <property type="match status" value="1"/>
</dbReference>
<sequence>MTVTAVGFIGLGNMGGPMAANLVKAGYTVTGFDPSEVARSAAQEAGIVMVGSPAEAVAGAEVVITMLPSGRHVLDVYQGAAGLLAAAPAGALFVDR</sequence>
<protein>
    <recommendedName>
        <fullName evidence="3">6-phosphogluconate dehydrogenase NADP-binding domain-containing protein</fullName>
    </recommendedName>
</protein>
<keyword evidence="5" id="KW-1185">Reference proteome</keyword>
<name>A0A7G6WS80_9ACTN</name>
<evidence type="ECO:0000256" key="1">
    <source>
        <dbReference type="ARBA" id="ARBA00023002"/>
    </source>
</evidence>
<dbReference type="SUPFAM" id="SSF51735">
    <property type="entry name" value="NAD(P)-binding Rossmann-fold domains"/>
    <property type="match status" value="1"/>
</dbReference>
<evidence type="ECO:0000313" key="5">
    <source>
        <dbReference type="Proteomes" id="UP000515563"/>
    </source>
</evidence>
<evidence type="ECO:0000259" key="3">
    <source>
        <dbReference type="Pfam" id="PF03446"/>
    </source>
</evidence>
<organism evidence="4 5">
    <name type="scientific">Kribbella qitaiheensis</name>
    <dbReference type="NCBI Taxonomy" id="1544730"/>
    <lineage>
        <taxon>Bacteria</taxon>
        <taxon>Bacillati</taxon>
        <taxon>Actinomycetota</taxon>
        <taxon>Actinomycetes</taxon>
        <taxon>Propionibacteriales</taxon>
        <taxon>Kribbellaceae</taxon>
        <taxon>Kribbella</taxon>
    </lineage>
</organism>
<dbReference type="Proteomes" id="UP000515563">
    <property type="component" value="Chromosome"/>
</dbReference>
<dbReference type="InterPro" id="IPR036291">
    <property type="entry name" value="NAD(P)-bd_dom_sf"/>
</dbReference>
<dbReference type="PANTHER" id="PTHR22981">
    <property type="entry name" value="3-HYDROXYISOBUTYRATE DEHYDROGENASE-RELATED"/>
    <property type="match status" value="1"/>
</dbReference>
<dbReference type="GO" id="GO:0016054">
    <property type="term" value="P:organic acid catabolic process"/>
    <property type="evidence" value="ECO:0007669"/>
    <property type="project" value="UniProtKB-ARBA"/>
</dbReference>
<reference evidence="4 5" key="2">
    <citation type="journal article" date="2020" name="Microbiol. Resour. Announc.">
        <title>Antarctic desert soil bacteria exhibit high novel natural product potential, evaluated through long-read genome sequencing and comparative genomics.</title>
        <authorList>
            <person name="Benaud N."/>
            <person name="Edwards R.J."/>
            <person name="Amos T.G."/>
            <person name="D'Agostino P.M."/>
            <person name="Gutierrez-Chavez C."/>
            <person name="Montgomery K."/>
            <person name="Nicetic I."/>
            <person name="Ferrari B.C."/>
        </authorList>
    </citation>
    <scope>NUCLEOTIDE SEQUENCE [LARGE SCALE GENOMIC DNA]</scope>
    <source>
        <strain evidence="4 5">SPB151</strain>
    </source>
</reference>
<gene>
    <name evidence="4" type="ORF">F1D05_01690</name>
</gene>
<evidence type="ECO:0000256" key="2">
    <source>
        <dbReference type="ARBA" id="ARBA00023027"/>
    </source>
</evidence>
<keyword evidence="2" id="KW-0520">NAD</keyword>
<dbReference type="AlphaFoldDB" id="A0A7G6WS80"/>
<dbReference type="EMBL" id="CP043661">
    <property type="protein sequence ID" value="QNE16845.1"/>
    <property type="molecule type" value="Genomic_DNA"/>
</dbReference>
<proteinExistence type="predicted"/>
<dbReference type="Pfam" id="PF03446">
    <property type="entry name" value="NAD_binding_2"/>
    <property type="match status" value="1"/>
</dbReference>
<dbReference type="RefSeq" id="WP_185445593.1">
    <property type="nucleotide sequence ID" value="NZ_CP043661.1"/>
</dbReference>
<dbReference type="InterPro" id="IPR006115">
    <property type="entry name" value="6PGDH_NADP-bd"/>
</dbReference>
<accession>A0A7G6WS80</accession>
<feature type="domain" description="6-phosphogluconate dehydrogenase NADP-binding" evidence="3">
    <location>
        <begin position="6"/>
        <end position="95"/>
    </location>
</feature>
<dbReference type="InterPro" id="IPR002204">
    <property type="entry name" value="3-OH-isobutyrate_DH-rel_CS"/>
</dbReference>
<evidence type="ECO:0000313" key="4">
    <source>
        <dbReference type="EMBL" id="QNE16845.1"/>
    </source>
</evidence>
<reference evidence="5" key="1">
    <citation type="submission" date="2019-09" db="EMBL/GenBank/DDBJ databases">
        <title>Antimicrobial potential of Antarctic Bacteria.</title>
        <authorList>
            <person name="Benaud N."/>
            <person name="Edwards R.J."/>
            <person name="Ferrari B.C."/>
        </authorList>
    </citation>
    <scope>NUCLEOTIDE SEQUENCE [LARGE SCALE GENOMIC DNA]</scope>
    <source>
        <strain evidence="5">SPB151</strain>
    </source>
</reference>
<dbReference type="GO" id="GO:0050661">
    <property type="term" value="F:NADP binding"/>
    <property type="evidence" value="ECO:0007669"/>
    <property type="project" value="InterPro"/>
</dbReference>